<evidence type="ECO:0000259" key="4">
    <source>
        <dbReference type="PROSITE" id="PS50893"/>
    </source>
</evidence>
<dbReference type="GO" id="GO:0022857">
    <property type="term" value="F:transmembrane transporter activity"/>
    <property type="evidence" value="ECO:0007669"/>
    <property type="project" value="TreeGrafter"/>
</dbReference>
<protein>
    <submittedName>
        <fullName evidence="5">Putative ABC transport system ATP-binding protein</fullName>
    </submittedName>
</protein>
<dbReference type="GO" id="GO:0005886">
    <property type="term" value="C:plasma membrane"/>
    <property type="evidence" value="ECO:0007669"/>
    <property type="project" value="TreeGrafter"/>
</dbReference>
<keyword evidence="6" id="KW-1185">Reference proteome</keyword>
<dbReference type="PROSITE" id="PS00211">
    <property type="entry name" value="ABC_TRANSPORTER_1"/>
    <property type="match status" value="1"/>
</dbReference>
<keyword evidence="2" id="KW-0547">Nucleotide-binding</keyword>
<dbReference type="InterPro" id="IPR003439">
    <property type="entry name" value="ABC_transporter-like_ATP-bd"/>
</dbReference>
<dbReference type="AlphaFoldDB" id="A0A1C5AP39"/>
<gene>
    <name evidence="5" type="ORF">GA0070564_11540</name>
</gene>
<dbReference type="InterPro" id="IPR003593">
    <property type="entry name" value="AAA+_ATPase"/>
</dbReference>
<dbReference type="SUPFAM" id="SSF52540">
    <property type="entry name" value="P-loop containing nucleoside triphosphate hydrolases"/>
    <property type="match status" value="1"/>
</dbReference>
<accession>A0A1C5AP39</accession>
<dbReference type="OrthoDB" id="9802264at2"/>
<dbReference type="PANTHER" id="PTHR24220:SF685">
    <property type="entry name" value="ABC TRANSPORTER RELATED"/>
    <property type="match status" value="1"/>
</dbReference>
<sequence length="232" mass="24460">MELSGSKSTGLAGCRGVRLAYGSTIALDDVSFAVEQGETVAVTGPSGCGKTTLLHVLSGLLRPDAGEVYFESEDFSTRSDAARSRLRLTSFGFVLQFGDLVPELTLRENVELPLRVTGTRAPVARRRAEDLLGELGIGDLADRQAGAVSGGQAQRAAVARALVHEPRVVFADEPTGALDSGSGEAVLDCLFAAARERGAAVVMVTHAPEVAERADRVVRMRDGRVLQAVTVR</sequence>
<proteinExistence type="predicted"/>
<dbReference type="SMART" id="SM00382">
    <property type="entry name" value="AAA"/>
    <property type="match status" value="1"/>
</dbReference>
<dbReference type="Gene3D" id="3.40.50.300">
    <property type="entry name" value="P-loop containing nucleotide triphosphate hydrolases"/>
    <property type="match status" value="1"/>
</dbReference>
<dbReference type="STRING" id="262898.GA0070564_11540"/>
<keyword evidence="1" id="KW-0813">Transport</keyword>
<dbReference type="InterPro" id="IPR027417">
    <property type="entry name" value="P-loop_NTPase"/>
</dbReference>
<dbReference type="PANTHER" id="PTHR24220">
    <property type="entry name" value="IMPORT ATP-BINDING PROTEIN"/>
    <property type="match status" value="1"/>
</dbReference>
<dbReference type="Proteomes" id="UP000199504">
    <property type="component" value="Unassembled WGS sequence"/>
</dbReference>
<dbReference type="InterPro" id="IPR015854">
    <property type="entry name" value="ABC_transpr_LolD-like"/>
</dbReference>
<dbReference type="GO" id="GO:0005524">
    <property type="term" value="F:ATP binding"/>
    <property type="evidence" value="ECO:0007669"/>
    <property type="project" value="UniProtKB-KW"/>
</dbReference>
<name>A0A1C5AP39_9ACTN</name>
<evidence type="ECO:0000256" key="2">
    <source>
        <dbReference type="ARBA" id="ARBA00022741"/>
    </source>
</evidence>
<evidence type="ECO:0000313" key="6">
    <source>
        <dbReference type="Proteomes" id="UP000199504"/>
    </source>
</evidence>
<evidence type="ECO:0000256" key="1">
    <source>
        <dbReference type="ARBA" id="ARBA00022448"/>
    </source>
</evidence>
<organism evidence="5 6">
    <name type="scientific">Micromonospora mirobrigensis</name>
    <dbReference type="NCBI Taxonomy" id="262898"/>
    <lineage>
        <taxon>Bacteria</taxon>
        <taxon>Bacillati</taxon>
        <taxon>Actinomycetota</taxon>
        <taxon>Actinomycetes</taxon>
        <taxon>Micromonosporales</taxon>
        <taxon>Micromonosporaceae</taxon>
        <taxon>Micromonospora</taxon>
    </lineage>
</organism>
<dbReference type="InterPro" id="IPR017911">
    <property type="entry name" value="MacB-like_ATP-bd"/>
</dbReference>
<feature type="domain" description="ABC transporter" evidence="4">
    <location>
        <begin position="12"/>
        <end position="231"/>
    </location>
</feature>
<keyword evidence="3 5" id="KW-0067">ATP-binding</keyword>
<evidence type="ECO:0000256" key="3">
    <source>
        <dbReference type="ARBA" id="ARBA00022840"/>
    </source>
</evidence>
<dbReference type="GO" id="GO:0016887">
    <property type="term" value="F:ATP hydrolysis activity"/>
    <property type="evidence" value="ECO:0007669"/>
    <property type="project" value="InterPro"/>
</dbReference>
<dbReference type="Pfam" id="PF00005">
    <property type="entry name" value="ABC_tran"/>
    <property type="match status" value="1"/>
</dbReference>
<dbReference type="PROSITE" id="PS50893">
    <property type="entry name" value="ABC_TRANSPORTER_2"/>
    <property type="match status" value="1"/>
</dbReference>
<dbReference type="EMBL" id="FMCX01000015">
    <property type="protein sequence ID" value="SCF46977.1"/>
    <property type="molecule type" value="Genomic_DNA"/>
</dbReference>
<evidence type="ECO:0000313" key="5">
    <source>
        <dbReference type="EMBL" id="SCF46977.1"/>
    </source>
</evidence>
<dbReference type="InterPro" id="IPR017871">
    <property type="entry name" value="ABC_transporter-like_CS"/>
</dbReference>
<dbReference type="CDD" id="cd03255">
    <property type="entry name" value="ABC_MJ0796_LolCDE_FtsE"/>
    <property type="match status" value="1"/>
</dbReference>
<reference evidence="6" key="1">
    <citation type="submission" date="2016-06" db="EMBL/GenBank/DDBJ databases">
        <authorList>
            <person name="Varghese N."/>
            <person name="Submissions Spin"/>
        </authorList>
    </citation>
    <scope>NUCLEOTIDE SEQUENCE [LARGE SCALE GENOMIC DNA]</scope>
    <source>
        <strain evidence="6">DSM 44830</strain>
    </source>
</reference>
<dbReference type="RefSeq" id="WP_091616168.1">
    <property type="nucleotide sequence ID" value="NZ_FMCX01000015.1"/>
</dbReference>